<evidence type="ECO:0000313" key="2">
    <source>
        <dbReference type="Proteomes" id="UP000694621"/>
    </source>
</evidence>
<accession>A0A8B9LMD3</accession>
<proteinExistence type="predicted"/>
<sequence>NDATRKIIFGRGTKLFIETSRTI</sequence>
<reference evidence="1" key="1">
    <citation type="submission" date="2025-08" db="UniProtKB">
        <authorList>
            <consortium name="Ensembl"/>
        </authorList>
    </citation>
    <scope>IDENTIFICATION</scope>
</reference>
<dbReference type="Proteomes" id="UP000694621">
    <property type="component" value="Unplaced"/>
</dbReference>
<dbReference type="Ensembl" id="ENSAMXT00005058036.1">
    <property type="protein sequence ID" value="ENSAMXP00005053673.1"/>
    <property type="gene ID" value="ENSAMXG00005024041.1"/>
</dbReference>
<protein>
    <submittedName>
        <fullName evidence="1">Uncharacterized protein</fullName>
    </submittedName>
</protein>
<evidence type="ECO:0000313" key="1">
    <source>
        <dbReference type="Ensembl" id="ENSAMXP00005053673.1"/>
    </source>
</evidence>
<organism evidence="1 2">
    <name type="scientific">Astyanax mexicanus</name>
    <name type="common">Blind cave fish</name>
    <name type="synonym">Astyanax fasciatus mexicanus</name>
    <dbReference type="NCBI Taxonomy" id="7994"/>
    <lineage>
        <taxon>Eukaryota</taxon>
        <taxon>Metazoa</taxon>
        <taxon>Chordata</taxon>
        <taxon>Craniata</taxon>
        <taxon>Vertebrata</taxon>
        <taxon>Euteleostomi</taxon>
        <taxon>Actinopterygii</taxon>
        <taxon>Neopterygii</taxon>
        <taxon>Teleostei</taxon>
        <taxon>Ostariophysi</taxon>
        <taxon>Characiformes</taxon>
        <taxon>Characoidei</taxon>
        <taxon>Acestrorhamphidae</taxon>
        <taxon>Acestrorhamphinae</taxon>
        <taxon>Astyanax</taxon>
    </lineage>
</organism>
<name>A0A8B9LMD3_ASTMX</name>
<dbReference type="AlphaFoldDB" id="A0A8B9LMD3"/>